<protein>
    <recommendedName>
        <fullName evidence="6">B box-type domain-containing protein</fullName>
    </recommendedName>
</protein>
<dbReference type="PANTHER" id="PTHR47813:SF2">
    <property type="entry name" value="UBIQUITIN-LIKE SUPERFAMILY PROTEIN"/>
    <property type="match status" value="1"/>
</dbReference>
<reference evidence="7 8" key="1">
    <citation type="submission" date="2018-10" db="EMBL/GenBank/DDBJ databases">
        <title>A high-quality apple genome assembly.</title>
        <authorList>
            <person name="Hu J."/>
        </authorList>
    </citation>
    <scope>NUCLEOTIDE SEQUENCE [LARGE SCALE GENOMIC DNA]</scope>
    <source>
        <strain evidence="8">cv. HFTH1</strain>
        <tissue evidence="7">Young leaf</tissue>
    </source>
</reference>
<feature type="domain" description="B box-type" evidence="6">
    <location>
        <begin position="328"/>
        <end position="372"/>
    </location>
</feature>
<organism evidence="7 8">
    <name type="scientific">Malus domestica</name>
    <name type="common">Apple</name>
    <name type="synonym">Pyrus malus</name>
    <dbReference type="NCBI Taxonomy" id="3750"/>
    <lineage>
        <taxon>Eukaryota</taxon>
        <taxon>Viridiplantae</taxon>
        <taxon>Streptophyta</taxon>
        <taxon>Embryophyta</taxon>
        <taxon>Tracheophyta</taxon>
        <taxon>Spermatophyta</taxon>
        <taxon>Magnoliopsida</taxon>
        <taxon>eudicotyledons</taxon>
        <taxon>Gunneridae</taxon>
        <taxon>Pentapetalae</taxon>
        <taxon>rosids</taxon>
        <taxon>fabids</taxon>
        <taxon>Rosales</taxon>
        <taxon>Rosaceae</taxon>
        <taxon>Amygdaloideae</taxon>
        <taxon>Maleae</taxon>
        <taxon>Malus</taxon>
    </lineage>
</organism>
<evidence type="ECO:0000256" key="3">
    <source>
        <dbReference type="ARBA" id="ARBA00022833"/>
    </source>
</evidence>
<dbReference type="InterPro" id="IPR022617">
    <property type="entry name" value="Rad60/SUMO-like_dom"/>
</dbReference>
<evidence type="ECO:0000259" key="6">
    <source>
        <dbReference type="PROSITE" id="PS50119"/>
    </source>
</evidence>
<dbReference type="CDD" id="cd19821">
    <property type="entry name" value="Bbox1_BBX-like"/>
    <property type="match status" value="1"/>
</dbReference>
<evidence type="ECO:0000256" key="5">
    <source>
        <dbReference type="SAM" id="MobiDB-lite"/>
    </source>
</evidence>
<dbReference type="SMART" id="SM00336">
    <property type="entry name" value="BBOX"/>
    <property type="match status" value="1"/>
</dbReference>
<comment type="caution">
    <text evidence="7">The sequence shown here is derived from an EMBL/GenBank/DDBJ whole genome shotgun (WGS) entry which is preliminary data.</text>
</comment>
<dbReference type="PROSITE" id="PS50119">
    <property type="entry name" value="ZF_BBOX"/>
    <property type="match status" value="2"/>
</dbReference>
<dbReference type="SUPFAM" id="SSF54236">
    <property type="entry name" value="Ubiquitin-like"/>
    <property type="match status" value="1"/>
</dbReference>
<evidence type="ECO:0000256" key="4">
    <source>
        <dbReference type="PROSITE-ProRule" id="PRU00024"/>
    </source>
</evidence>
<dbReference type="InterPro" id="IPR000315">
    <property type="entry name" value="Znf_B-box"/>
</dbReference>
<keyword evidence="3" id="KW-0862">Zinc</keyword>
<dbReference type="Gene3D" id="3.10.20.90">
    <property type="entry name" value="Phosphatidylinositol 3-kinase Catalytic Subunit, Chain A, domain 1"/>
    <property type="match status" value="1"/>
</dbReference>
<keyword evidence="2 4" id="KW-0863">Zinc-finger</keyword>
<keyword evidence="8" id="KW-1185">Reference proteome</keyword>
<feature type="domain" description="B box-type" evidence="6">
    <location>
        <begin position="285"/>
        <end position="332"/>
    </location>
</feature>
<keyword evidence="1" id="KW-0479">Metal-binding</keyword>
<dbReference type="GO" id="GO:0008270">
    <property type="term" value="F:zinc ion binding"/>
    <property type="evidence" value="ECO:0007669"/>
    <property type="project" value="UniProtKB-KW"/>
</dbReference>
<feature type="region of interest" description="Disordered" evidence="5">
    <location>
        <begin position="98"/>
        <end position="118"/>
    </location>
</feature>
<name>A0A498HL15_MALDO</name>
<sequence length="660" mass="74080">MTLEIRIKNLACWIIGSIDQAQPRDFFLRKCEDFSEELEPLFDYRRVQPVNLICLDDDELDAPSASPPKRRKISDSVVEKVDEPVKVVNVISCEDKEEEDWLPPPPKVSAGAKRKGGDSTIMELRKKKQELASFAQSAENVLRSVEESVKRELSSSLEAVEEQPPKPRPERNKIVISIQDKDGVKQFRIYADDKFERLFKMYADNVKLDLQSLVFCFDGDKIGPAATPDALGMEENDIIEVFLQPKNLIRHLDESLMGTGRAFDRHLLVNRARQIWGFKVWKDNKMEKFCEFCLALRPVVYCKADAALLCLSCDAKVHSANTLFNRHLRSILCDLCRHFPACIQCLDHKMFMCRACDRALHTIASQHPKRAISSYTGSPSAEDFAALWGFKLNETDNCSAHLDLNGTLSNSCGSSCDSSAVNLDSLEQSCSQAEGLLAANSLTWISGAEPEAGSSSQQYKISPEGQENNFILHQILELKRIQLSGGNGPSLLEPGREQSDLSSSVLRTSKRLDVHLDQRLQHSQNAGIKFRQRDSPVQELKVDHLSFPFSQMEHMQPSSPAGLPLHTESFWQCRSPVQSNQLWPQNMQDIGVCEELVCSDDFDIPDVDMTFQNFEELFGGDQDPIRAAVLHDKDVSYSSVEKGISLDKSDNGNASAACEF</sequence>
<dbReference type="InterPro" id="IPR029071">
    <property type="entry name" value="Ubiquitin-like_domsf"/>
</dbReference>
<dbReference type="InterPro" id="IPR049808">
    <property type="entry name" value="CONSTANS-like_Bbox1"/>
</dbReference>
<gene>
    <name evidence="7" type="ORF">DVH24_007471</name>
</gene>
<dbReference type="PANTHER" id="PTHR47813">
    <property type="entry name" value="UBIQUITIN-LIKE SUPERFAMILY PROTEIN"/>
    <property type="match status" value="1"/>
</dbReference>
<evidence type="ECO:0000313" key="8">
    <source>
        <dbReference type="Proteomes" id="UP000290289"/>
    </source>
</evidence>
<proteinExistence type="predicted"/>
<dbReference type="AlphaFoldDB" id="A0A498HL15"/>
<dbReference type="Pfam" id="PF11976">
    <property type="entry name" value="Rad60-SLD"/>
    <property type="match status" value="1"/>
</dbReference>
<evidence type="ECO:0000256" key="1">
    <source>
        <dbReference type="ARBA" id="ARBA00022723"/>
    </source>
</evidence>
<dbReference type="EMBL" id="RDQH01000342">
    <property type="protein sequence ID" value="RXH70215.1"/>
    <property type="molecule type" value="Genomic_DNA"/>
</dbReference>
<accession>A0A498HL15</accession>
<dbReference type="CDD" id="cd01763">
    <property type="entry name" value="Ubl_SUMO_like"/>
    <property type="match status" value="1"/>
</dbReference>
<dbReference type="Proteomes" id="UP000290289">
    <property type="component" value="Chromosome 16"/>
</dbReference>
<evidence type="ECO:0000313" key="7">
    <source>
        <dbReference type="EMBL" id="RXH70215.1"/>
    </source>
</evidence>
<evidence type="ECO:0000256" key="2">
    <source>
        <dbReference type="ARBA" id="ARBA00022771"/>
    </source>
</evidence>